<sequence length="76" mass="8326">MVQMRDAQISCAKAQSGSTPSTMPMPSSLELHIHSLQSATFSLLEYAASGKLFKHICSAGRFSKDECMTNVIKEFL</sequence>
<evidence type="ECO:0000313" key="1">
    <source>
        <dbReference type="EMBL" id="PON31427.1"/>
    </source>
</evidence>
<organism evidence="1 2">
    <name type="scientific">Parasponia andersonii</name>
    <name type="common">Sponia andersonii</name>
    <dbReference type="NCBI Taxonomy" id="3476"/>
    <lineage>
        <taxon>Eukaryota</taxon>
        <taxon>Viridiplantae</taxon>
        <taxon>Streptophyta</taxon>
        <taxon>Embryophyta</taxon>
        <taxon>Tracheophyta</taxon>
        <taxon>Spermatophyta</taxon>
        <taxon>Magnoliopsida</taxon>
        <taxon>eudicotyledons</taxon>
        <taxon>Gunneridae</taxon>
        <taxon>Pentapetalae</taxon>
        <taxon>rosids</taxon>
        <taxon>fabids</taxon>
        <taxon>Rosales</taxon>
        <taxon>Cannabaceae</taxon>
        <taxon>Parasponia</taxon>
    </lineage>
</organism>
<keyword evidence="2" id="KW-1185">Reference proteome</keyword>
<proteinExistence type="predicted"/>
<protein>
    <submittedName>
        <fullName evidence="1">Uncharacterized protein</fullName>
    </submittedName>
</protein>
<comment type="caution">
    <text evidence="1">The sequence shown here is derived from an EMBL/GenBank/DDBJ whole genome shotgun (WGS) entry which is preliminary data.</text>
</comment>
<reference evidence="2" key="1">
    <citation type="submission" date="2016-06" db="EMBL/GenBank/DDBJ databases">
        <title>Parallel loss of symbiosis genes in relatives of nitrogen-fixing non-legume Parasponia.</title>
        <authorList>
            <person name="Van Velzen R."/>
            <person name="Holmer R."/>
            <person name="Bu F."/>
            <person name="Rutten L."/>
            <person name="Van Zeijl A."/>
            <person name="Liu W."/>
            <person name="Santuari L."/>
            <person name="Cao Q."/>
            <person name="Sharma T."/>
            <person name="Shen D."/>
            <person name="Roswanjaya Y."/>
            <person name="Wardhani T."/>
            <person name="Kalhor M.S."/>
            <person name="Jansen J."/>
            <person name="Van den Hoogen J."/>
            <person name="Gungor B."/>
            <person name="Hartog M."/>
            <person name="Hontelez J."/>
            <person name="Verver J."/>
            <person name="Yang W.-C."/>
            <person name="Schijlen E."/>
            <person name="Repin R."/>
            <person name="Schilthuizen M."/>
            <person name="Schranz E."/>
            <person name="Heidstra R."/>
            <person name="Miyata K."/>
            <person name="Fedorova E."/>
            <person name="Kohlen W."/>
            <person name="Bisseling T."/>
            <person name="Smit S."/>
            <person name="Geurts R."/>
        </authorList>
    </citation>
    <scope>NUCLEOTIDE SEQUENCE [LARGE SCALE GENOMIC DNA]</scope>
    <source>
        <strain evidence="2">cv. WU1-14</strain>
    </source>
</reference>
<name>A0A2P5A4F5_PARAD</name>
<accession>A0A2P5A4F5</accession>
<evidence type="ECO:0000313" key="2">
    <source>
        <dbReference type="Proteomes" id="UP000237105"/>
    </source>
</evidence>
<dbReference type="EMBL" id="JXTB01001055">
    <property type="protein sequence ID" value="PON31427.1"/>
    <property type="molecule type" value="Genomic_DNA"/>
</dbReference>
<gene>
    <name evidence="1" type="ORF">PanWU01x14_369960</name>
</gene>
<dbReference type="Proteomes" id="UP000237105">
    <property type="component" value="Unassembled WGS sequence"/>
</dbReference>
<dbReference type="AlphaFoldDB" id="A0A2P5A4F5"/>